<protein>
    <submittedName>
        <fullName evidence="2">IstB domain protein ATP-binding protein</fullName>
    </submittedName>
</protein>
<evidence type="ECO:0000313" key="2">
    <source>
        <dbReference type="EMBL" id="ADU50155.1"/>
    </source>
</evidence>
<dbReference type="Proteomes" id="UP000008915">
    <property type="component" value="Chromosome"/>
</dbReference>
<accession>E6SKG8</accession>
<dbReference type="eggNOG" id="COG1484">
    <property type="taxonomic scope" value="Bacteria"/>
</dbReference>
<dbReference type="PANTHER" id="PTHR30050">
    <property type="entry name" value="CHROMOSOMAL REPLICATION INITIATOR PROTEIN DNAA"/>
    <property type="match status" value="1"/>
</dbReference>
<dbReference type="HOGENOM" id="CLU_1124105_0_0_9"/>
<dbReference type="AlphaFoldDB" id="E6SKG8"/>
<dbReference type="CDD" id="cd00009">
    <property type="entry name" value="AAA"/>
    <property type="match status" value="1"/>
</dbReference>
<keyword evidence="2" id="KW-0547">Nucleotide-binding</keyword>
<dbReference type="PANTHER" id="PTHR30050:SF4">
    <property type="entry name" value="ATP-BINDING PROTEIN RV3427C IN INSERTION SEQUENCE-RELATED"/>
    <property type="match status" value="1"/>
</dbReference>
<gene>
    <name evidence="2" type="ordered locus">Tmar_0030</name>
</gene>
<keyword evidence="3" id="KW-1185">Reference proteome</keyword>
<evidence type="ECO:0000313" key="3">
    <source>
        <dbReference type="Proteomes" id="UP000008915"/>
    </source>
</evidence>
<dbReference type="SUPFAM" id="SSF52540">
    <property type="entry name" value="P-loop containing nucleoside triphosphate hydrolases"/>
    <property type="match status" value="1"/>
</dbReference>
<proteinExistence type="predicted"/>
<dbReference type="GO" id="GO:0005524">
    <property type="term" value="F:ATP binding"/>
    <property type="evidence" value="ECO:0007669"/>
    <property type="project" value="UniProtKB-KW"/>
</dbReference>
<name>E6SKG8_THEM7</name>
<sequence length="247" mass="28416">MNAAEWFERTYGVPAPRLVYALPTEVAMVTHLYCPDCPGLDHCRSPVRGMQCHYCPEESHEYPVFRWQPCPHELMRIVDEHLGRRFARRQFATFRRTPANEEAYWRARAYVEAYVPGETGTGLIFVGPPGTGKTHLAAATLREIVRTRGERDFAWVHVPSKLDRLEAYAERRLLVLDDLTGTTWSPQAQRQLYVLINRRYEAELPTIVTANMGKERMERLFGADLVDRLNEMCEPCMTGGVSWRSVA</sequence>
<reference evidence="3" key="2">
    <citation type="journal article" date="2010" name="Stand. Genomic Sci.">
        <title>Complete genome sequence of Thermaerobacter marianensis type strain (7p75aT).</title>
        <authorList>
            <person name="Han C."/>
            <person name="Gu W."/>
            <person name="Zhang X."/>
            <person name="Lapidus A."/>
            <person name="Nolan M."/>
            <person name="Copeland A."/>
            <person name="Lucas S."/>
            <person name="Glavina Del Rio T."/>
            <person name="Tice H."/>
            <person name="Cheng J."/>
            <person name="Tapia R."/>
            <person name="Goodwin L."/>
            <person name="Pitluck S."/>
            <person name="Pagani I."/>
            <person name="Ivanova N."/>
            <person name="Mavromatis K."/>
            <person name="Mikhailova N."/>
            <person name="Pati A."/>
            <person name="Chen A."/>
            <person name="Palaniappan K."/>
            <person name="Land M."/>
            <person name="Hauser L."/>
            <person name="Chang Y."/>
            <person name="Jeffries C."/>
            <person name="Schneider S."/>
            <person name="Rohde M."/>
            <person name="Goker M."/>
            <person name="Pukall R."/>
            <person name="Woyke T."/>
            <person name="Bristow J."/>
            <person name="Eisen J."/>
            <person name="Markowitz V."/>
            <person name="Hugenholtz P."/>
            <person name="Kyrpides N."/>
            <person name="Klenk H."/>
            <person name="Detter J."/>
        </authorList>
    </citation>
    <scope>NUCLEOTIDE SEQUENCE [LARGE SCALE GENOMIC DNA]</scope>
    <source>
        <strain evidence="3">ATCC 700841 / DSM 12885 / JCM 10246 / 7p75a</strain>
    </source>
</reference>
<dbReference type="EMBL" id="CP002344">
    <property type="protein sequence ID" value="ADU50155.1"/>
    <property type="molecule type" value="Genomic_DNA"/>
</dbReference>
<organism evidence="2 3">
    <name type="scientific">Thermaerobacter marianensis (strain ATCC 700841 / DSM 12885 / JCM 10246 / 7p75a)</name>
    <dbReference type="NCBI Taxonomy" id="644966"/>
    <lineage>
        <taxon>Bacteria</taxon>
        <taxon>Bacillati</taxon>
        <taxon>Bacillota</taxon>
        <taxon>Clostridia</taxon>
        <taxon>Eubacteriales</taxon>
        <taxon>Clostridiales Family XVII. Incertae Sedis</taxon>
        <taxon>Thermaerobacter</taxon>
    </lineage>
</organism>
<dbReference type="KEGG" id="tmr:Tmar_0030"/>
<feature type="domain" description="AAA+ ATPase" evidence="1">
    <location>
        <begin position="119"/>
        <end position="231"/>
    </location>
</feature>
<dbReference type="SMART" id="SM00382">
    <property type="entry name" value="AAA"/>
    <property type="match status" value="1"/>
</dbReference>
<dbReference type="OrthoDB" id="9776217at2"/>
<keyword evidence="2" id="KW-0067">ATP-binding</keyword>
<dbReference type="STRING" id="644966.Tmar_0030"/>
<dbReference type="Pfam" id="PF01695">
    <property type="entry name" value="IstB_IS21"/>
    <property type="match status" value="1"/>
</dbReference>
<dbReference type="RefSeq" id="WP_013494461.1">
    <property type="nucleotide sequence ID" value="NC_014831.1"/>
</dbReference>
<reference evidence="2 3" key="1">
    <citation type="journal article" date="2010" name="Stand. Genomic Sci.">
        <title>Complete genome sequence of Thermaerobacter marianensis type strain (7p75a).</title>
        <authorList>
            <person name="Han C."/>
            <person name="Gu W."/>
            <person name="Zhang X."/>
            <person name="Lapidus A."/>
            <person name="Nolan M."/>
            <person name="Copeland A."/>
            <person name="Lucas S."/>
            <person name="Del Rio T.G."/>
            <person name="Tice H."/>
            <person name="Cheng J.F."/>
            <person name="Tapia R."/>
            <person name="Goodwin L."/>
            <person name="Pitluck S."/>
            <person name="Pagani I."/>
            <person name="Ivanova N."/>
            <person name="Mavromatis K."/>
            <person name="Mikhailova N."/>
            <person name="Pati A."/>
            <person name="Chen A."/>
            <person name="Palaniappan K."/>
            <person name="Land M."/>
            <person name="Hauser L."/>
            <person name="Chang Y.J."/>
            <person name="Jeffries C.D."/>
            <person name="Schneider S."/>
            <person name="Rohde M."/>
            <person name="Goker M."/>
            <person name="Pukall R."/>
            <person name="Woyke T."/>
            <person name="Bristow J."/>
            <person name="Eisen J.A."/>
            <person name="Markowitz V."/>
            <person name="Hugenholtz P."/>
            <person name="Kyrpides N.C."/>
            <person name="Klenk H.P."/>
            <person name="Detter J.C."/>
        </authorList>
    </citation>
    <scope>NUCLEOTIDE SEQUENCE [LARGE SCALE GENOMIC DNA]</scope>
    <source>
        <strain evidence="3">ATCC 700841 / DSM 12885 / JCM 10246 / 7p75a</strain>
    </source>
</reference>
<dbReference type="InterPro" id="IPR027417">
    <property type="entry name" value="P-loop_NTPase"/>
</dbReference>
<dbReference type="Gene3D" id="3.40.50.300">
    <property type="entry name" value="P-loop containing nucleotide triphosphate hydrolases"/>
    <property type="match status" value="1"/>
</dbReference>
<evidence type="ECO:0000259" key="1">
    <source>
        <dbReference type="SMART" id="SM00382"/>
    </source>
</evidence>
<dbReference type="InterPro" id="IPR002611">
    <property type="entry name" value="IstB_ATP-bd"/>
</dbReference>
<dbReference type="InterPro" id="IPR003593">
    <property type="entry name" value="AAA+_ATPase"/>
</dbReference>
<dbReference type="GO" id="GO:0006260">
    <property type="term" value="P:DNA replication"/>
    <property type="evidence" value="ECO:0007669"/>
    <property type="project" value="TreeGrafter"/>
</dbReference>